<keyword evidence="3" id="KW-1185">Reference proteome</keyword>
<evidence type="ECO:0000256" key="1">
    <source>
        <dbReference type="SAM" id="MobiDB-lite"/>
    </source>
</evidence>
<organism evidence="2 3">
    <name type="scientific">Lymnaea stagnalis</name>
    <name type="common">Great pond snail</name>
    <name type="synonym">Helix stagnalis</name>
    <dbReference type="NCBI Taxonomy" id="6523"/>
    <lineage>
        <taxon>Eukaryota</taxon>
        <taxon>Metazoa</taxon>
        <taxon>Spiralia</taxon>
        <taxon>Lophotrochozoa</taxon>
        <taxon>Mollusca</taxon>
        <taxon>Gastropoda</taxon>
        <taxon>Heterobranchia</taxon>
        <taxon>Euthyneura</taxon>
        <taxon>Panpulmonata</taxon>
        <taxon>Hygrophila</taxon>
        <taxon>Lymnaeoidea</taxon>
        <taxon>Lymnaeidae</taxon>
        <taxon>Lymnaea</taxon>
    </lineage>
</organism>
<sequence>MARSLTDYVEFEGFRREVKAWFPVLKEMKLDFHIRAESAPNHSAWNEYVFIIADTAGIVDSEEDKYNISDNISTNNNNNRRVRTRSKLRSNPSDPALRPVALRPVALRPVAHIRSRERPRWLKNRIIVSCHFTPERVRRVYIRRFYF</sequence>
<evidence type="ECO:0000313" key="2">
    <source>
        <dbReference type="EMBL" id="CAL1527076.1"/>
    </source>
</evidence>
<dbReference type="EMBL" id="CAXITT010000012">
    <property type="protein sequence ID" value="CAL1527076.1"/>
    <property type="molecule type" value="Genomic_DNA"/>
</dbReference>
<proteinExistence type="predicted"/>
<feature type="compositionally biased region" description="Low complexity" evidence="1">
    <location>
        <begin position="70"/>
        <end position="79"/>
    </location>
</feature>
<evidence type="ECO:0000313" key="3">
    <source>
        <dbReference type="Proteomes" id="UP001497497"/>
    </source>
</evidence>
<feature type="region of interest" description="Disordered" evidence="1">
    <location>
        <begin position="70"/>
        <end position="95"/>
    </location>
</feature>
<protein>
    <submittedName>
        <fullName evidence="2">Uncharacterized protein</fullName>
    </submittedName>
</protein>
<comment type="caution">
    <text evidence="2">The sequence shown here is derived from an EMBL/GenBank/DDBJ whole genome shotgun (WGS) entry which is preliminary data.</text>
</comment>
<dbReference type="Proteomes" id="UP001497497">
    <property type="component" value="Unassembled WGS sequence"/>
</dbReference>
<gene>
    <name evidence="2" type="ORF">GSLYS_00001253001</name>
</gene>
<reference evidence="2 3" key="1">
    <citation type="submission" date="2024-04" db="EMBL/GenBank/DDBJ databases">
        <authorList>
            <consortium name="Genoscope - CEA"/>
            <person name="William W."/>
        </authorList>
    </citation>
    <scope>NUCLEOTIDE SEQUENCE [LARGE SCALE GENOMIC DNA]</scope>
</reference>
<dbReference type="AlphaFoldDB" id="A0AAV2H141"/>
<accession>A0AAV2H141</accession>
<name>A0AAV2H141_LYMST</name>